<proteinExistence type="predicted"/>
<protein>
    <submittedName>
        <fullName evidence="2">Uncharacterized protein</fullName>
    </submittedName>
</protein>
<evidence type="ECO:0000256" key="1">
    <source>
        <dbReference type="SAM" id="MobiDB-lite"/>
    </source>
</evidence>
<dbReference type="AlphaFoldDB" id="A0A9W6FKK2"/>
<sequence length="65" mass="6894">MRVSAMAGAISDRLATVTAARVRISGMDRSAPLLQARPECGGALSGHGRDHRMRPDPRPAQLSRG</sequence>
<name>A0A9W6FKK2_XANFL</name>
<comment type="caution">
    <text evidence="2">The sequence shown here is derived from an EMBL/GenBank/DDBJ whole genome shotgun (WGS) entry which is preliminary data.</text>
</comment>
<dbReference type="Proteomes" id="UP001144397">
    <property type="component" value="Unassembled WGS sequence"/>
</dbReference>
<organism evidence="2 3">
    <name type="scientific">Xanthobacter flavus</name>
    <dbReference type="NCBI Taxonomy" id="281"/>
    <lineage>
        <taxon>Bacteria</taxon>
        <taxon>Pseudomonadati</taxon>
        <taxon>Pseudomonadota</taxon>
        <taxon>Alphaproteobacteria</taxon>
        <taxon>Hyphomicrobiales</taxon>
        <taxon>Xanthobacteraceae</taxon>
        <taxon>Xanthobacter</taxon>
    </lineage>
</organism>
<gene>
    <name evidence="2" type="ORF">XFLAVUS301_30590</name>
</gene>
<accession>A0A9W6FKK2</accession>
<evidence type="ECO:0000313" key="2">
    <source>
        <dbReference type="EMBL" id="GLI23385.1"/>
    </source>
</evidence>
<evidence type="ECO:0000313" key="3">
    <source>
        <dbReference type="Proteomes" id="UP001144397"/>
    </source>
</evidence>
<dbReference type="EMBL" id="BSDO01000004">
    <property type="protein sequence ID" value="GLI23385.1"/>
    <property type="molecule type" value="Genomic_DNA"/>
</dbReference>
<feature type="region of interest" description="Disordered" evidence="1">
    <location>
        <begin position="37"/>
        <end position="65"/>
    </location>
</feature>
<reference evidence="2" key="1">
    <citation type="submission" date="2022-12" db="EMBL/GenBank/DDBJ databases">
        <title>Reference genome sequencing for broad-spectrum identification of bacterial and archaeal isolates by mass spectrometry.</title>
        <authorList>
            <person name="Sekiguchi Y."/>
            <person name="Tourlousse D.M."/>
        </authorList>
    </citation>
    <scope>NUCLEOTIDE SEQUENCE</scope>
    <source>
        <strain evidence="2">301</strain>
    </source>
</reference>